<comment type="caution">
    <text evidence="2">The sequence shown here is derived from an EMBL/GenBank/DDBJ whole genome shotgun (WGS) entry which is preliminary data.</text>
</comment>
<dbReference type="Proteomes" id="UP000758155">
    <property type="component" value="Unassembled WGS sequence"/>
</dbReference>
<keyword evidence="3" id="KW-1185">Reference proteome</keyword>
<evidence type="ECO:0000313" key="2">
    <source>
        <dbReference type="EMBL" id="KAF3043213.1"/>
    </source>
</evidence>
<protein>
    <submittedName>
        <fullName evidence="2">Uncharacterized protein</fullName>
    </submittedName>
</protein>
<dbReference type="AlphaFoldDB" id="A0A9P4WVK8"/>
<sequence length="251" mass="26557">MIVDPEAQTPSMSSCESEAEERDNSEDETPEITINAATQIRGNGNIISIAQMDSVRITNLVASILFGDTAPSDLPIASQTPPSPPQPPVTNLSTSRTKGKRGGLNVNITVNCGATIIGDRNIVGPGLGDIARQMQLAQRNAALQAHNQQQQTQVLQQQKLAQGLAQAQAQKQAQMNLQYSLERGEGLKQCHKNLYQSQAGLVGIGGVGEISGQVTPPMSRSGSFGSEGSPKGKRKAEDDAGEGLLMLKRTC</sequence>
<feature type="compositionally biased region" description="Polar residues" evidence="1">
    <location>
        <begin position="212"/>
        <end position="226"/>
    </location>
</feature>
<proteinExistence type="predicted"/>
<name>A0A9P4WVK8_9PLEO</name>
<feature type="region of interest" description="Disordered" evidence="1">
    <location>
        <begin position="1"/>
        <end position="30"/>
    </location>
</feature>
<evidence type="ECO:0000313" key="3">
    <source>
        <dbReference type="Proteomes" id="UP000758155"/>
    </source>
</evidence>
<reference evidence="2" key="1">
    <citation type="submission" date="2019-04" db="EMBL/GenBank/DDBJ databases">
        <title>Sequencing of skin fungus with MAO and IRED activity.</title>
        <authorList>
            <person name="Marsaioli A.J."/>
            <person name="Bonatto J.M.C."/>
            <person name="Reis Junior O."/>
        </authorList>
    </citation>
    <scope>NUCLEOTIDE SEQUENCE</scope>
    <source>
        <strain evidence="2">28M1</strain>
    </source>
</reference>
<dbReference type="EMBL" id="SWKV01000013">
    <property type="protein sequence ID" value="KAF3043213.1"/>
    <property type="molecule type" value="Genomic_DNA"/>
</dbReference>
<feature type="region of interest" description="Disordered" evidence="1">
    <location>
        <begin position="73"/>
        <end position="100"/>
    </location>
</feature>
<feature type="region of interest" description="Disordered" evidence="1">
    <location>
        <begin position="212"/>
        <end position="251"/>
    </location>
</feature>
<feature type="compositionally biased region" description="Acidic residues" evidence="1">
    <location>
        <begin position="17"/>
        <end position="30"/>
    </location>
</feature>
<gene>
    <name evidence="2" type="ORF">E8E12_008911</name>
</gene>
<dbReference type="OrthoDB" id="3942467at2759"/>
<accession>A0A9P4WVK8</accession>
<evidence type="ECO:0000256" key="1">
    <source>
        <dbReference type="SAM" id="MobiDB-lite"/>
    </source>
</evidence>
<organism evidence="2 3">
    <name type="scientific">Didymella heteroderae</name>
    <dbReference type="NCBI Taxonomy" id="1769908"/>
    <lineage>
        <taxon>Eukaryota</taxon>
        <taxon>Fungi</taxon>
        <taxon>Dikarya</taxon>
        <taxon>Ascomycota</taxon>
        <taxon>Pezizomycotina</taxon>
        <taxon>Dothideomycetes</taxon>
        <taxon>Pleosporomycetidae</taxon>
        <taxon>Pleosporales</taxon>
        <taxon>Pleosporineae</taxon>
        <taxon>Didymellaceae</taxon>
        <taxon>Didymella</taxon>
    </lineage>
</organism>